<dbReference type="CDD" id="cd11386">
    <property type="entry name" value="MCP_signal"/>
    <property type="match status" value="1"/>
</dbReference>
<dbReference type="PANTHER" id="PTHR32089:SF117">
    <property type="entry name" value="METHYL ACCEPTING SENSORY TRANSDUCER WITH CACHE_1 SMALL MOLECULE BINDING DOMAIN"/>
    <property type="match status" value="1"/>
</dbReference>
<keyword evidence="2" id="KW-1003">Cell membrane</keyword>
<keyword evidence="3" id="KW-0145">Chemotaxis</keyword>
<keyword evidence="5 11" id="KW-0812">Transmembrane</keyword>
<evidence type="ECO:0000259" key="12">
    <source>
        <dbReference type="PROSITE" id="PS50111"/>
    </source>
</evidence>
<keyword evidence="16" id="KW-1185">Reference proteome</keyword>
<dbReference type="PANTHER" id="PTHR32089">
    <property type="entry name" value="METHYL-ACCEPTING CHEMOTAXIS PROTEIN MCPB"/>
    <property type="match status" value="1"/>
</dbReference>
<keyword evidence="4" id="KW-0997">Cell inner membrane</keyword>
<dbReference type="CDD" id="cd12912">
    <property type="entry name" value="PDC2_MCP_like"/>
    <property type="match status" value="1"/>
</dbReference>
<feature type="domain" description="Methyl-accepting transducer" evidence="12">
    <location>
        <begin position="344"/>
        <end position="580"/>
    </location>
</feature>
<reference evidence="15 16" key="1">
    <citation type="journal article" date="2013" name="Int. J. Syst. Evol. Microbiol.">
        <title>Celerinatantimonas yamalensis sp. nov., a cold-adapted diazotrophic bacterium from a cold permafrost brine.</title>
        <authorList>
            <person name="Shcherbakova V."/>
            <person name="Chuvilskaya N."/>
            <person name="Rivkina E."/>
            <person name="Demidov N."/>
            <person name="Uchaeva V."/>
            <person name="Suetin S."/>
            <person name="Suzina N."/>
            <person name="Gilichinsky D."/>
        </authorList>
    </citation>
    <scope>NUCLEOTIDE SEQUENCE [LARGE SCALE GENOMIC DNA]</scope>
    <source>
        <strain evidence="15 16">C7</strain>
    </source>
</reference>
<comment type="caution">
    <text evidence="15">The sequence shown here is derived from an EMBL/GenBank/DDBJ whole genome shotgun (WGS) entry which is preliminary data.</text>
</comment>
<evidence type="ECO:0000256" key="9">
    <source>
        <dbReference type="ARBA" id="ARBA00029447"/>
    </source>
</evidence>
<dbReference type="Gene3D" id="1.10.287.950">
    <property type="entry name" value="Methyl-accepting chemotaxis protein"/>
    <property type="match status" value="1"/>
</dbReference>
<dbReference type="InterPro" id="IPR004089">
    <property type="entry name" value="MCPsignal_dom"/>
</dbReference>
<evidence type="ECO:0000256" key="11">
    <source>
        <dbReference type="SAM" id="Phobius"/>
    </source>
</evidence>
<evidence type="ECO:0000313" key="15">
    <source>
        <dbReference type="EMBL" id="MFM2486857.1"/>
    </source>
</evidence>
<name>A0ABW9GAZ7_9GAMM</name>
<dbReference type="SUPFAM" id="SSF103190">
    <property type="entry name" value="Sensory domain-like"/>
    <property type="match status" value="1"/>
</dbReference>
<keyword evidence="7 11" id="KW-0472">Membrane</keyword>
<evidence type="ECO:0000256" key="2">
    <source>
        <dbReference type="ARBA" id="ARBA00022475"/>
    </source>
</evidence>
<dbReference type="InterPro" id="IPR029151">
    <property type="entry name" value="Sensor-like_sf"/>
</dbReference>
<dbReference type="PROSITE" id="PS50192">
    <property type="entry name" value="T_SNARE"/>
    <property type="match status" value="1"/>
</dbReference>
<sequence length="616" mass="67906">MSIKQKLTFSVFVVLALLALGLFSVQRILIHNNVMTSLQSDANQLGQTTARQLGEWIQSKTHIVKTMSHFKRGDHFVASLRQAQLTGELSLTYLGTEQGQFISGDPNYHLPADYDPRVRPWYKQARQFGLYKTEPYLDMGTHQLVMSILQKVPDGVFGVDLSLEKMVAQLKALSHHNMEAFLLDQQGKILVYPDAKWELKSIQQLSPELSAASIAQSDQLHAATVAGTASLVNFTPVPNTQWVLALSFNRQAAFSDFESTLWHIILYSAIGFVIVVVVVYVAISRAFLPLQKLQQAIDALGQQGNADLTHRLRFERQDEIGKLSKSFDVFLERLHQMLIAVQADTQALYENAHQSAQNAEKTHQQLTHQQQDVAQVATALHQMSATANEVATHAEQTADAAQSSSTASATGLQVIGANQQQIQSLAQSLETTAEHVLQLDQSSREIATILATIQNVAEQTNLLALNAAIEAARAGEHGRGFAVVADEVRSLSQTTHSATEQIRDMLKRLSENTQKTVATMTDSQEQAQLSVAEANKAKIELEKIAQSITEINDMSIQIASAAEQQRAVTDDISRNTQGISDVAAQLQLQSDDSSEQARQFNAIAKRLHDQVSQFNL</sequence>
<dbReference type="RefSeq" id="WP_408625157.1">
    <property type="nucleotide sequence ID" value="NZ_JBEQCT010000012.1"/>
</dbReference>
<evidence type="ECO:0000256" key="5">
    <source>
        <dbReference type="ARBA" id="ARBA00022692"/>
    </source>
</evidence>
<dbReference type="PRINTS" id="PR00260">
    <property type="entry name" value="CHEMTRNSDUCR"/>
</dbReference>
<dbReference type="InterPro" id="IPR003660">
    <property type="entry name" value="HAMP_dom"/>
</dbReference>
<evidence type="ECO:0000259" key="13">
    <source>
        <dbReference type="PROSITE" id="PS50192"/>
    </source>
</evidence>
<accession>A0ABW9GAZ7</accession>
<evidence type="ECO:0000256" key="6">
    <source>
        <dbReference type="ARBA" id="ARBA00022989"/>
    </source>
</evidence>
<evidence type="ECO:0000256" key="7">
    <source>
        <dbReference type="ARBA" id="ARBA00023136"/>
    </source>
</evidence>
<dbReference type="PROSITE" id="PS50111">
    <property type="entry name" value="CHEMOTAXIS_TRANSDUC_2"/>
    <property type="match status" value="1"/>
</dbReference>
<dbReference type="SMART" id="SM00304">
    <property type="entry name" value="HAMP"/>
    <property type="match status" value="2"/>
</dbReference>
<feature type="transmembrane region" description="Helical" evidence="11">
    <location>
        <begin position="261"/>
        <end position="283"/>
    </location>
</feature>
<dbReference type="Pfam" id="PF02743">
    <property type="entry name" value="dCache_1"/>
    <property type="match status" value="1"/>
</dbReference>
<evidence type="ECO:0000256" key="10">
    <source>
        <dbReference type="PROSITE-ProRule" id="PRU00284"/>
    </source>
</evidence>
<dbReference type="Pfam" id="PF00672">
    <property type="entry name" value="HAMP"/>
    <property type="match status" value="1"/>
</dbReference>
<keyword evidence="6 11" id="KW-1133">Transmembrane helix</keyword>
<dbReference type="PROSITE" id="PS50885">
    <property type="entry name" value="HAMP"/>
    <property type="match status" value="1"/>
</dbReference>
<comment type="subcellular location">
    <subcellularLocation>
        <location evidence="1">Cell inner membrane</location>
        <topology evidence="1">Multi-pass membrane protein</topology>
    </subcellularLocation>
</comment>
<evidence type="ECO:0000259" key="14">
    <source>
        <dbReference type="PROSITE" id="PS50885"/>
    </source>
</evidence>
<evidence type="ECO:0000313" key="16">
    <source>
        <dbReference type="Proteomes" id="UP001629953"/>
    </source>
</evidence>
<dbReference type="InterPro" id="IPR033479">
    <property type="entry name" value="dCache_1"/>
</dbReference>
<evidence type="ECO:0000256" key="8">
    <source>
        <dbReference type="ARBA" id="ARBA00023224"/>
    </source>
</evidence>
<organism evidence="15 16">
    <name type="scientific">Celerinatantimonas yamalensis</name>
    <dbReference type="NCBI Taxonomy" id="559956"/>
    <lineage>
        <taxon>Bacteria</taxon>
        <taxon>Pseudomonadati</taxon>
        <taxon>Pseudomonadota</taxon>
        <taxon>Gammaproteobacteria</taxon>
        <taxon>Celerinatantimonadaceae</taxon>
        <taxon>Celerinatantimonas</taxon>
    </lineage>
</organism>
<dbReference type="Gene3D" id="3.30.450.20">
    <property type="entry name" value="PAS domain"/>
    <property type="match status" value="2"/>
</dbReference>
<dbReference type="Proteomes" id="UP001629953">
    <property type="component" value="Unassembled WGS sequence"/>
</dbReference>
<dbReference type="CDD" id="cd06225">
    <property type="entry name" value="HAMP"/>
    <property type="match status" value="1"/>
</dbReference>
<dbReference type="InterPro" id="IPR000727">
    <property type="entry name" value="T_SNARE_dom"/>
</dbReference>
<feature type="domain" description="HAMP" evidence="14">
    <location>
        <begin position="284"/>
        <end position="339"/>
    </location>
</feature>
<keyword evidence="8 10" id="KW-0807">Transducer</keyword>
<proteinExistence type="inferred from homology"/>
<feature type="domain" description="T-SNARE coiled-coil homology" evidence="13">
    <location>
        <begin position="540"/>
        <end position="580"/>
    </location>
</feature>
<dbReference type="Pfam" id="PF00015">
    <property type="entry name" value="MCPsignal"/>
    <property type="match status" value="1"/>
</dbReference>
<gene>
    <name evidence="15" type="ORF">ABUE30_17635</name>
</gene>
<dbReference type="SUPFAM" id="SSF58104">
    <property type="entry name" value="Methyl-accepting chemotaxis protein (MCP) signaling domain"/>
    <property type="match status" value="1"/>
</dbReference>
<dbReference type="EMBL" id="JBEQCT010000012">
    <property type="protein sequence ID" value="MFM2486857.1"/>
    <property type="molecule type" value="Genomic_DNA"/>
</dbReference>
<dbReference type="InterPro" id="IPR004090">
    <property type="entry name" value="Chemotax_Me-accpt_rcpt"/>
</dbReference>
<evidence type="ECO:0000256" key="4">
    <source>
        <dbReference type="ARBA" id="ARBA00022519"/>
    </source>
</evidence>
<protein>
    <submittedName>
        <fullName evidence="15">Methyl-accepting chemotaxis protein</fullName>
    </submittedName>
</protein>
<dbReference type="SMART" id="SM00283">
    <property type="entry name" value="MA"/>
    <property type="match status" value="1"/>
</dbReference>
<comment type="similarity">
    <text evidence="9">Belongs to the methyl-accepting chemotaxis (MCP) protein family.</text>
</comment>
<evidence type="ECO:0000256" key="3">
    <source>
        <dbReference type="ARBA" id="ARBA00022500"/>
    </source>
</evidence>
<evidence type="ECO:0000256" key="1">
    <source>
        <dbReference type="ARBA" id="ARBA00004429"/>
    </source>
</evidence>